<protein>
    <recommendedName>
        <fullName evidence="3">Cyanobacterial aminoacyl-tRNA synthetase CAAD domain-containing protein</fullName>
    </recommendedName>
</protein>
<keyword evidence="2" id="KW-0812">Transmembrane</keyword>
<dbReference type="GO" id="GO:0009535">
    <property type="term" value="C:chloroplast thylakoid membrane"/>
    <property type="evidence" value="ECO:0007669"/>
    <property type="project" value="TreeGrafter"/>
</dbReference>
<name>A0A7S0PMH4_9CHLO</name>
<dbReference type="PANTHER" id="PTHR33222">
    <property type="match status" value="1"/>
</dbReference>
<keyword evidence="2" id="KW-1133">Transmembrane helix</keyword>
<evidence type="ECO:0000313" key="4">
    <source>
        <dbReference type="EMBL" id="CAD8579196.1"/>
    </source>
</evidence>
<sequence>MMTTTMRVRCAAVAPARVNARAQRATRATRSVVKTRAAADDLKDKLSEVTATLSEKWEESDEKPAIVTLGVYGLIGLVAANGTLRAVDSLPLVPDVLELVGILFSGFFVYQNLLYKPDRAALKETVTKTLNKIL</sequence>
<gene>
    <name evidence="4" type="ORF">OMED0929_LOCUS2134</name>
</gene>
<evidence type="ECO:0000256" key="1">
    <source>
        <dbReference type="ARBA" id="ARBA00004141"/>
    </source>
</evidence>
<dbReference type="Pfam" id="PF14159">
    <property type="entry name" value="CAAD"/>
    <property type="match status" value="1"/>
</dbReference>
<feature type="transmembrane region" description="Helical" evidence="2">
    <location>
        <begin position="65"/>
        <end position="84"/>
    </location>
</feature>
<keyword evidence="2" id="KW-0472">Membrane</keyword>
<feature type="domain" description="Cyanobacterial aminoacyl-tRNA synthetase CAAD" evidence="3">
    <location>
        <begin position="52"/>
        <end position="134"/>
    </location>
</feature>
<evidence type="ECO:0000256" key="2">
    <source>
        <dbReference type="SAM" id="Phobius"/>
    </source>
</evidence>
<organism evidence="4">
    <name type="scientific">Ostreococcus mediterraneus</name>
    <dbReference type="NCBI Taxonomy" id="1486918"/>
    <lineage>
        <taxon>Eukaryota</taxon>
        <taxon>Viridiplantae</taxon>
        <taxon>Chlorophyta</taxon>
        <taxon>Mamiellophyceae</taxon>
        <taxon>Mamiellales</taxon>
        <taxon>Bathycoccaceae</taxon>
        <taxon>Ostreococcus</taxon>
    </lineage>
</organism>
<reference evidence="4" key="1">
    <citation type="submission" date="2021-01" db="EMBL/GenBank/DDBJ databases">
        <authorList>
            <person name="Corre E."/>
            <person name="Pelletier E."/>
            <person name="Niang G."/>
            <person name="Scheremetjew M."/>
            <person name="Finn R."/>
            <person name="Kale V."/>
            <person name="Holt S."/>
            <person name="Cochrane G."/>
            <person name="Meng A."/>
            <person name="Brown T."/>
            <person name="Cohen L."/>
        </authorList>
    </citation>
    <scope>NUCLEOTIDE SEQUENCE</scope>
    <source>
        <strain evidence="4">Clade-D-RCC2572</strain>
    </source>
</reference>
<dbReference type="EMBL" id="HBEW01002596">
    <property type="protein sequence ID" value="CAD8579196.1"/>
    <property type="molecule type" value="Transcribed_RNA"/>
</dbReference>
<feature type="transmembrane region" description="Helical" evidence="2">
    <location>
        <begin position="96"/>
        <end position="115"/>
    </location>
</feature>
<accession>A0A7S0PMH4</accession>
<dbReference type="InterPro" id="IPR033344">
    <property type="entry name" value="CURT1"/>
</dbReference>
<proteinExistence type="predicted"/>
<comment type="subcellular location">
    <subcellularLocation>
        <location evidence="1">Membrane</location>
        <topology evidence="1">Multi-pass membrane protein</topology>
    </subcellularLocation>
</comment>
<dbReference type="InterPro" id="IPR025564">
    <property type="entry name" value="CAAD_dom"/>
</dbReference>
<evidence type="ECO:0000259" key="3">
    <source>
        <dbReference type="Pfam" id="PF14159"/>
    </source>
</evidence>
<dbReference type="AlphaFoldDB" id="A0A7S0PMH4"/>
<dbReference type="PANTHER" id="PTHR33222:SF3">
    <property type="entry name" value="PROTEIN CURVATURE THYLAKOID 1C, CHLOROPLASTIC"/>
    <property type="match status" value="1"/>
</dbReference>